<dbReference type="Proteomes" id="UP000319931">
    <property type="component" value="Unassembled WGS sequence"/>
</dbReference>
<proteinExistence type="predicted"/>
<dbReference type="InterPro" id="IPR049492">
    <property type="entry name" value="BD-FAE-like_dom"/>
</dbReference>
<gene>
    <name evidence="4" type="ORF">EAH76_03950</name>
</gene>
<organism evidence="4 5">
    <name type="scientific">Sphingomonas glacialis</name>
    <dbReference type="NCBI Taxonomy" id="658225"/>
    <lineage>
        <taxon>Bacteria</taxon>
        <taxon>Pseudomonadati</taxon>
        <taxon>Pseudomonadota</taxon>
        <taxon>Alphaproteobacteria</taxon>
        <taxon>Sphingomonadales</taxon>
        <taxon>Sphingomonadaceae</taxon>
        <taxon>Sphingomonas</taxon>
    </lineage>
</organism>
<dbReference type="AlphaFoldDB" id="A0A502FXT8"/>
<feature type="signal peptide" evidence="2">
    <location>
        <begin position="1"/>
        <end position="21"/>
    </location>
</feature>
<dbReference type="SUPFAM" id="SSF53474">
    <property type="entry name" value="alpha/beta-Hydrolases"/>
    <property type="match status" value="1"/>
</dbReference>
<protein>
    <submittedName>
        <fullName evidence="4">Alpha/beta hydrolase</fullName>
    </submittedName>
</protein>
<keyword evidence="2" id="KW-0732">Signal</keyword>
<dbReference type="RefSeq" id="WP_140848449.1">
    <property type="nucleotide sequence ID" value="NZ_RCZC01000002.1"/>
</dbReference>
<dbReference type="EMBL" id="RCZC01000002">
    <property type="protein sequence ID" value="TPG53876.1"/>
    <property type="molecule type" value="Genomic_DNA"/>
</dbReference>
<feature type="chain" id="PRO_5021306370" evidence="2">
    <location>
        <begin position="22"/>
        <end position="364"/>
    </location>
</feature>
<dbReference type="Gene3D" id="3.40.50.1820">
    <property type="entry name" value="alpha/beta hydrolase"/>
    <property type="match status" value="1"/>
</dbReference>
<keyword evidence="1 4" id="KW-0378">Hydrolase</keyword>
<comment type="caution">
    <text evidence="4">The sequence shown here is derived from an EMBL/GenBank/DDBJ whole genome shotgun (WGS) entry which is preliminary data.</text>
</comment>
<evidence type="ECO:0000256" key="2">
    <source>
        <dbReference type="SAM" id="SignalP"/>
    </source>
</evidence>
<name>A0A502FXT8_9SPHN</name>
<keyword evidence="5" id="KW-1185">Reference proteome</keyword>
<dbReference type="PANTHER" id="PTHR48081">
    <property type="entry name" value="AB HYDROLASE SUPERFAMILY PROTEIN C4A8.06C"/>
    <property type="match status" value="1"/>
</dbReference>
<evidence type="ECO:0000313" key="5">
    <source>
        <dbReference type="Proteomes" id="UP000319931"/>
    </source>
</evidence>
<evidence type="ECO:0000313" key="4">
    <source>
        <dbReference type="EMBL" id="TPG53876.1"/>
    </source>
</evidence>
<dbReference type="InterPro" id="IPR050300">
    <property type="entry name" value="GDXG_lipolytic_enzyme"/>
</dbReference>
<evidence type="ECO:0000259" key="3">
    <source>
        <dbReference type="Pfam" id="PF20434"/>
    </source>
</evidence>
<evidence type="ECO:0000256" key="1">
    <source>
        <dbReference type="ARBA" id="ARBA00022801"/>
    </source>
</evidence>
<sequence length="364" mass="37752">MRLATLAIATMLGCAAGAATAQSNGARIAEASPIGEGVQAVGADSFAGVKVAFPDGVTGYPDMPYQTLPGYRPLKLDLFLPPASFAAAGPRPLVVYVHGGGWMAGGPRRSAAYVDWPKVLAALAAKGYVVASVSYRFSREAPFPAAIQDVKAGIRWLRAHAADYNIDPKRAAIWGQSAGGHLAALAGVSCNVAALEPGARIVPRAGNVETVASTAAGSDQASDCVQAVVGWFGIYDFAALAKRTSPPPGVPAGPSADDLFLGCPEGNCTAEQRAFASPITYVDRSDPPFLLMHGSDDRTVPEAQTELFDAALRAKGVSVRKIVIPGVDHSWIGKTPEATRDASKLALRTAIDFIDAQIGDAAKR</sequence>
<dbReference type="InterPro" id="IPR029058">
    <property type="entry name" value="AB_hydrolase_fold"/>
</dbReference>
<dbReference type="PANTHER" id="PTHR48081:SF13">
    <property type="entry name" value="ALPHA_BETA HYDROLASE"/>
    <property type="match status" value="1"/>
</dbReference>
<dbReference type="Pfam" id="PF20434">
    <property type="entry name" value="BD-FAE"/>
    <property type="match status" value="1"/>
</dbReference>
<accession>A0A502FXT8</accession>
<dbReference type="GO" id="GO:0016787">
    <property type="term" value="F:hydrolase activity"/>
    <property type="evidence" value="ECO:0007669"/>
    <property type="project" value="UniProtKB-KW"/>
</dbReference>
<feature type="domain" description="BD-FAE-like" evidence="3">
    <location>
        <begin position="76"/>
        <end position="312"/>
    </location>
</feature>
<reference evidence="4 5" key="1">
    <citation type="journal article" date="2019" name="Environ. Microbiol.">
        <title>Species interactions and distinct microbial communities in high Arctic permafrost affected cryosols are associated with the CH4 and CO2 gas fluxes.</title>
        <authorList>
            <person name="Altshuler I."/>
            <person name="Hamel J."/>
            <person name="Turney S."/>
            <person name="Magnuson E."/>
            <person name="Levesque R."/>
            <person name="Greer C."/>
            <person name="Whyte L.G."/>
        </authorList>
    </citation>
    <scope>NUCLEOTIDE SEQUENCE [LARGE SCALE GENOMIC DNA]</scope>
    <source>
        <strain evidence="4 5">E6.1</strain>
    </source>
</reference>
<dbReference type="OrthoDB" id="9771666at2"/>